<organism evidence="1 3">
    <name type="scientific">Rotaria sordida</name>
    <dbReference type="NCBI Taxonomy" id="392033"/>
    <lineage>
        <taxon>Eukaryota</taxon>
        <taxon>Metazoa</taxon>
        <taxon>Spiralia</taxon>
        <taxon>Gnathifera</taxon>
        <taxon>Rotifera</taxon>
        <taxon>Eurotatoria</taxon>
        <taxon>Bdelloidea</taxon>
        <taxon>Philodinida</taxon>
        <taxon>Philodinidae</taxon>
        <taxon>Rotaria</taxon>
    </lineage>
</organism>
<name>A0A814M3S1_9BILA</name>
<dbReference type="Proteomes" id="UP000663864">
    <property type="component" value="Unassembled WGS sequence"/>
</dbReference>
<evidence type="ECO:0000313" key="1">
    <source>
        <dbReference type="EMBL" id="CAF1072301.1"/>
    </source>
</evidence>
<gene>
    <name evidence="2" type="ORF">JBS370_LOCUS30339</name>
    <name evidence="1" type="ORF">ZHD862_LOCUS16138</name>
</gene>
<dbReference type="EMBL" id="CAJOBD010006930">
    <property type="protein sequence ID" value="CAF4074359.1"/>
    <property type="molecule type" value="Genomic_DNA"/>
</dbReference>
<accession>A0A814M3S1</accession>
<comment type="caution">
    <text evidence="1">The sequence shown here is derived from an EMBL/GenBank/DDBJ whole genome shotgun (WGS) entry which is preliminary data.</text>
</comment>
<evidence type="ECO:0000313" key="2">
    <source>
        <dbReference type="EMBL" id="CAF4074359.1"/>
    </source>
</evidence>
<reference evidence="1" key="1">
    <citation type="submission" date="2021-02" db="EMBL/GenBank/DDBJ databases">
        <authorList>
            <person name="Nowell W R."/>
        </authorList>
    </citation>
    <scope>NUCLEOTIDE SEQUENCE</scope>
</reference>
<dbReference type="AlphaFoldDB" id="A0A814M3S1"/>
<protein>
    <submittedName>
        <fullName evidence="1">Uncharacterized protein</fullName>
    </submittedName>
</protein>
<dbReference type="EMBL" id="CAJNOT010000752">
    <property type="protein sequence ID" value="CAF1072301.1"/>
    <property type="molecule type" value="Genomic_DNA"/>
</dbReference>
<evidence type="ECO:0000313" key="3">
    <source>
        <dbReference type="Proteomes" id="UP000663864"/>
    </source>
</evidence>
<proteinExistence type="predicted"/>
<dbReference type="Proteomes" id="UP000663836">
    <property type="component" value="Unassembled WGS sequence"/>
</dbReference>
<sequence length="109" mass="13408">MNFSKKISCSTHHKHRYVPPYERLLRRNQLWKPQKVKQEQDLQEECRTGKLTPFQQPQNYLCYFIHEQTDIFKMDELSIGLKDQATVDEVEKLLHDRMFTKQHYHRLYK</sequence>